<dbReference type="InterPro" id="IPR041622">
    <property type="entry name" value="SLATT_fungi"/>
</dbReference>
<protein>
    <recommendedName>
        <fullName evidence="2">SMODS and SLOG-associating 2TM effector domain-containing protein</fullName>
    </recommendedName>
</protein>
<accession>A0A4S4KZH8</accession>
<comment type="caution">
    <text evidence="3">The sequence shown here is derived from an EMBL/GenBank/DDBJ whole genome shotgun (WGS) entry which is preliminary data.</text>
</comment>
<feature type="region of interest" description="Disordered" evidence="1">
    <location>
        <begin position="1"/>
        <end position="42"/>
    </location>
</feature>
<feature type="domain" description="SMODS and SLOG-associating 2TM effector" evidence="2">
    <location>
        <begin position="234"/>
        <end position="277"/>
    </location>
</feature>
<reference evidence="3 4" key="1">
    <citation type="submission" date="2019-02" db="EMBL/GenBank/DDBJ databases">
        <title>Genome sequencing of the rare red list fungi Bondarzewia mesenterica.</title>
        <authorList>
            <person name="Buettner E."/>
            <person name="Kellner H."/>
        </authorList>
    </citation>
    <scope>NUCLEOTIDE SEQUENCE [LARGE SCALE GENOMIC DNA]</scope>
    <source>
        <strain evidence="3 4">DSM 108281</strain>
    </source>
</reference>
<dbReference type="EMBL" id="SGPL01001189">
    <property type="protein sequence ID" value="THH04265.1"/>
    <property type="molecule type" value="Genomic_DNA"/>
</dbReference>
<evidence type="ECO:0000313" key="4">
    <source>
        <dbReference type="Proteomes" id="UP000310158"/>
    </source>
</evidence>
<evidence type="ECO:0000259" key="2">
    <source>
        <dbReference type="Pfam" id="PF18142"/>
    </source>
</evidence>
<dbReference type="OrthoDB" id="3245801at2759"/>
<feature type="compositionally biased region" description="Pro residues" evidence="1">
    <location>
        <begin position="12"/>
        <end position="25"/>
    </location>
</feature>
<evidence type="ECO:0000256" key="1">
    <source>
        <dbReference type="SAM" id="MobiDB-lite"/>
    </source>
</evidence>
<feature type="region of interest" description="Disordered" evidence="1">
    <location>
        <begin position="75"/>
        <end position="114"/>
    </location>
</feature>
<evidence type="ECO:0000313" key="3">
    <source>
        <dbReference type="EMBL" id="THH04265.1"/>
    </source>
</evidence>
<dbReference type="Pfam" id="PF18142">
    <property type="entry name" value="SLATT_fungal"/>
    <property type="match status" value="1"/>
</dbReference>
<dbReference type="AlphaFoldDB" id="A0A4S4KZH8"/>
<sequence>MPSRPQSRGDPSPGPSPIRTSPPPLLTIDPGQVASSSSSAAAPILSHEPIVVSPSPIPVRPITIVAPFSSPPSPILRPVGSSQPSPTSHVLHPRPPHSDRQYSYPRRSQSPQEYANGTGVALALSAGPEGLGRAMSVPRPVHARSVQAHDPTNGAGLVQLGMGGNGLGGGSGGMGGGYKPLSSDGGAAGASMGMPGAYHAPDGMGGVSWIVPEEKRARREMTVGERLQPTIDSAERERDKAAMRAKWTGRTLNGAIGVQVLLGALTTGLGAALTGKQVRAGTHLISPTLPLLFFQNKSKQNDRNKILTHRRQTSVAISILGGRVDVGGVVPGAGEGVERAPSLACRGRRSWIIF</sequence>
<organism evidence="3 4">
    <name type="scientific">Bondarzewia mesenterica</name>
    <dbReference type="NCBI Taxonomy" id="1095465"/>
    <lineage>
        <taxon>Eukaryota</taxon>
        <taxon>Fungi</taxon>
        <taxon>Dikarya</taxon>
        <taxon>Basidiomycota</taxon>
        <taxon>Agaricomycotina</taxon>
        <taxon>Agaricomycetes</taxon>
        <taxon>Russulales</taxon>
        <taxon>Bondarzewiaceae</taxon>
        <taxon>Bondarzewia</taxon>
    </lineage>
</organism>
<proteinExistence type="predicted"/>
<dbReference type="NCBIfam" id="NF033635">
    <property type="entry name" value="SLATT_fungal"/>
    <property type="match status" value="1"/>
</dbReference>
<name>A0A4S4KZH8_9AGAM</name>
<dbReference type="Proteomes" id="UP000310158">
    <property type="component" value="Unassembled WGS sequence"/>
</dbReference>
<keyword evidence="4" id="KW-1185">Reference proteome</keyword>
<gene>
    <name evidence="3" type="ORF">EW146_g10222</name>
</gene>